<dbReference type="PANTHER" id="PTHR48081:SF8">
    <property type="entry name" value="ALPHA_BETA HYDROLASE FOLD-3 DOMAIN-CONTAINING PROTEIN-RELATED"/>
    <property type="match status" value="1"/>
</dbReference>
<name>A0AAU7X762_9HYPH</name>
<evidence type="ECO:0000259" key="2">
    <source>
        <dbReference type="Pfam" id="PF07859"/>
    </source>
</evidence>
<organism evidence="3">
    <name type="scientific">Methyloraptor flagellatus</name>
    <dbReference type="NCBI Taxonomy" id="3162530"/>
    <lineage>
        <taxon>Bacteria</taxon>
        <taxon>Pseudomonadati</taxon>
        <taxon>Pseudomonadota</taxon>
        <taxon>Alphaproteobacteria</taxon>
        <taxon>Hyphomicrobiales</taxon>
        <taxon>Ancalomicrobiaceae</taxon>
        <taxon>Methyloraptor</taxon>
    </lineage>
</organism>
<accession>A0AAU7X762</accession>
<evidence type="ECO:0000256" key="1">
    <source>
        <dbReference type="ARBA" id="ARBA00022801"/>
    </source>
</evidence>
<gene>
    <name evidence="3" type="ORF">ABS361_14405</name>
</gene>
<dbReference type="EMBL" id="CP158568">
    <property type="protein sequence ID" value="XBY43281.1"/>
    <property type="molecule type" value="Genomic_DNA"/>
</dbReference>
<dbReference type="AlphaFoldDB" id="A0AAU7X762"/>
<dbReference type="InterPro" id="IPR029058">
    <property type="entry name" value="AB_hydrolase_fold"/>
</dbReference>
<dbReference type="PANTHER" id="PTHR48081">
    <property type="entry name" value="AB HYDROLASE SUPERFAMILY PROTEIN C4A8.06C"/>
    <property type="match status" value="1"/>
</dbReference>
<feature type="domain" description="Alpha/beta hydrolase fold-3" evidence="2">
    <location>
        <begin position="92"/>
        <end position="296"/>
    </location>
</feature>
<dbReference type="GO" id="GO:0016787">
    <property type="term" value="F:hydrolase activity"/>
    <property type="evidence" value="ECO:0007669"/>
    <property type="project" value="UniProtKB-KW"/>
</dbReference>
<dbReference type="SUPFAM" id="SSF53474">
    <property type="entry name" value="alpha/beta-Hydrolases"/>
    <property type="match status" value="1"/>
</dbReference>
<proteinExistence type="predicted"/>
<dbReference type="Gene3D" id="3.40.50.1820">
    <property type="entry name" value="alpha/beta hydrolase"/>
    <property type="match status" value="1"/>
</dbReference>
<dbReference type="KEGG" id="mflg:ABS361_14405"/>
<reference evidence="3" key="1">
    <citation type="submission" date="2024-06" db="EMBL/GenBank/DDBJ databases">
        <title>Methylostella associata gen. nov., sp. nov., a novel Ancalomicrobiaceae-affiliated facultatively methylotrophic bacteria that feed on methanotrophs of the genus Methylococcus.</title>
        <authorList>
            <person name="Saltykova V."/>
            <person name="Danilova O.V."/>
            <person name="Oshkin I.Y."/>
            <person name="Belova S.E."/>
            <person name="Pimenov N.V."/>
            <person name="Dedysh S.N."/>
        </authorList>
    </citation>
    <scope>NUCLEOTIDE SEQUENCE</scope>
    <source>
        <strain evidence="3">S20</strain>
    </source>
</reference>
<dbReference type="RefSeq" id="WP_407048380.1">
    <property type="nucleotide sequence ID" value="NZ_CP158568.1"/>
</dbReference>
<protein>
    <submittedName>
        <fullName evidence="3">Alpha/beta hydrolase</fullName>
    </submittedName>
</protein>
<evidence type="ECO:0000313" key="3">
    <source>
        <dbReference type="EMBL" id="XBY43281.1"/>
    </source>
</evidence>
<dbReference type="Pfam" id="PF07859">
    <property type="entry name" value="Abhydrolase_3"/>
    <property type="match status" value="1"/>
</dbReference>
<dbReference type="InterPro" id="IPR050300">
    <property type="entry name" value="GDXG_lipolytic_enzyme"/>
</dbReference>
<sequence>MISLDPALFAPEAISEETAKLNANVVALLERLPDMWSLEPRVIRERRAKGLGPFPLAPKSPRAETVTIEGRHGPIALRIIPPANGTPRGAYLHIHGGGWVLGSADQQDTRLERIADNTGLAAISVDYRLAPENPYPQGPDDCEAAALWLVREGEARFGSNLFAIGGESAGAHLSVVTLLRLRDRHGLSPFAGANLVAGCFDLGLTPSARAWGTEKLVLNTRDIEMFVRHFLLHGGSTEDPDVSPLKADLRGLPPALFSIGTRDCLLDDSLFMASRWLAAGNAGELAVYPGGAHVFQSFPSALAEESLARMDAFLLGLG</sequence>
<dbReference type="InterPro" id="IPR013094">
    <property type="entry name" value="AB_hydrolase_3"/>
</dbReference>
<keyword evidence="1 3" id="KW-0378">Hydrolase</keyword>